<dbReference type="OrthoDB" id="7505659at2"/>
<sequence>MARTFGADQAGRETRTRILDAALELFSERGYAGTSIAAVAKAVGLSAPGVLHHFPDKRTLLLAVLANEGRLFTDEQGPAYEDLTVADAVRLLVLTVQENQESPRSREVIRLEHLCALAPGDGAEMAAEWSRARMDRLRIAIQAMAERTRPGETSAAGTDDTAGLADLIIATLVGLEHLWLLDENFDMVAGMRTFAGLLAKQLDLPNP</sequence>
<protein>
    <submittedName>
        <fullName evidence="6">TetR/AcrR family transcriptional regulator</fullName>
    </submittedName>
</protein>
<keyword evidence="7" id="KW-1185">Reference proteome</keyword>
<evidence type="ECO:0000256" key="4">
    <source>
        <dbReference type="PROSITE-ProRule" id="PRU00335"/>
    </source>
</evidence>
<dbReference type="Pfam" id="PF00440">
    <property type="entry name" value="TetR_N"/>
    <property type="match status" value="1"/>
</dbReference>
<gene>
    <name evidence="6" type="ORF">EBN03_12635</name>
</gene>
<dbReference type="PANTHER" id="PTHR30055:SF234">
    <property type="entry name" value="HTH-TYPE TRANSCRIPTIONAL REGULATOR BETI"/>
    <property type="match status" value="1"/>
</dbReference>
<dbReference type="PRINTS" id="PR00455">
    <property type="entry name" value="HTHTETR"/>
</dbReference>
<dbReference type="AlphaFoldDB" id="A0A3M2L8E4"/>
<proteinExistence type="predicted"/>
<evidence type="ECO:0000313" key="7">
    <source>
        <dbReference type="Proteomes" id="UP000279275"/>
    </source>
</evidence>
<dbReference type="GO" id="GO:0003700">
    <property type="term" value="F:DNA-binding transcription factor activity"/>
    <property type="evidence" value="ECO:0007669"/>
    <property type="project" value="TreeGrafter"/>
</dbReference>
<dbReference type="InterPro" id="IPR050109">
    <property type="entry name" value="HTH-type_TetR-like_transc_reg"/>
</dbReference>
<dbReference type="RefSeq" id="WP_122188168.1">
    <property type="nucleotide sequence ID" value="NZ_RFFH01000004.1"/>
</dbReference>
<dbReference type="PROSITE" id="PS50977">
    <property type="entry name" value="HTH_TETR_2"/>
    <property type="match status" value="1"/>
</dbReference>
<evidence type="ECO:0000256" key="2">
    <source>
        <dbReference type="ARBA" id="ARBA00023125"/>
    </source>
</evidence>
<evidence type="ECO:0000256" key="1">
    <source>
        <dbReference type="ARBA" id="ARBA00023015"/>
    </source>
</evidence>
<reference evidence="6 7" key="1">
    <citation type="submission" date="2018-10" db="EMBL/GenBank/DDBJ databases">
        <title>Isolation from cow dung.</title>
        <authorList>
            <person name="Ling L."/>
        </authorList>
    </citation>
    <scope>NUCLEOTIDE SEQUENCE [LARGE SCALE GENOMIC DNA]</scope>
    <source>
        <strain evidence="6 7">NEAU-LL90</strain>
    </source>
</reference>
<feature type="domain" description="HTH tetR-type" evidence="5">
    <location>
        <begin position="12"/>
        <end position="72"/>
    </location>
</feature>
<feature type="DNA-binding region" description="H-T-H motif" evidence="4">
    <location>
        <begin position="35"/>
        <end position="54"/>
    </location>
</feature>
<keyword evidence="3" id="KW-0804">Transcription</keyword>
<dbReference type="GO" id="GO:0000976">
    <property type="term" value="F:transcription cis-regulatory region binding"/>
    <property type="evidence" value="ECO:0007669"/>
    <property type="project" value="TreeGrafter"/>
</dbReference>
<dbReference type="Proteomes" id="UP000279275">
    <property type="component" value="Unassembled WGS sequence"/>
</dbReference>
<comment type="caution">
    <text evidence="6">The sequence shown here is derived from an EMBL/GenBank/DDBJ whole genome shotgun (WGS) entry which is preliminary data.</text>
</comment>
<dbReference type="InterPro" id="IPR009057">
    <property type="entry name" value="Homeodomain-like_sf"/>
</dbReference>
<dbReference type="EMBL" id="RFFH01000004">
    <property type="protein sequence ID" value="RMI32783.1"/>
    <property type="molecule type" value="Genomic_DNA"/>
</dbReference>
<accession>A0A3M2L8E4</accession>
<keyword evidence="2 4" id="KW-0238">DNA-binding</keyword>
<evidence type="ECO:0000259" key="5">
    <source>
        <dbReference type="PROSITE" id="PS50977"/>
    </source>
</evidence>
<organism evidence="6 7">
    <name type="scientific">Nocardia stercoris</name>
    <dbReference type="NCBI Taxonomy" id="2483361"/>
    <lineage>
        <taxon>Bacteria</taxon>
        <taxon>Bacillati</taxon>
        <taxon>Actinomycetota</taxon>
        <taxon>Actinomycetes</taxon>
        <taxon>Mycobacteriales</taxon>
        <taxon>Nocardiaceae</taxon>
        <taxon>Nocardia</taxon>
    </lineage>
</organism>
<dbReference type="InterPro" id="IPR001647">
    <property type="entry name" value="HTH_TetR"/>
</dbReference>
<dbReference type="SUPFAM" id="SSF46689">
    <property type="entry name" value="Homeodomain-like"/>
    <property type="match status" value="1"/>
</dbReference>
<keyword evidence="1" id="KW-0805">Transcription regulation</keyword>
<evidence type="ECO:0000256" key="3">
    <source>
        <dbReference type="ARBA" id="ARBA00023163"/>
    </source>
</evidence>
<dbReference type="Gene3D" id="1.10.357.10">
    <property type="entry name" value="Tetracycline Repressor, domain 2"/>
    <property type="match status" value="1"/>
</dbReference>
<name>A0A3M2L8E4_9NOCA</name>
<dbReference type="PANTHER" id="PTHR30055">
    <property type="entry name" value="HTH-TYPE TRANSCRIPTIONAL REGULATOR RUTR"/>
    <property type="match status" value="1"/>
</dbReference>
<evidence type="ECO:0000313" key="6">
    <source>
        <dbReference type="EMBL" id="RMI32783.1"/>
    </source>
</evidence>